<dbReference type="EMBL" id="CZPZ01000036">
    <property type="protein sequence ID" value="CUS39970.1"/>
    <property type="molecule type" value="Genomic_DNA"/>
</dbReference>
<protein>
    <submittedName>
        <fullName evidence="1">Uncharacterized protein</fullName>
    </submittedName>
</protein>
<dbReference type="STRING" id="1742973.COMA2_90149"/>
<keyword evidence="2" id="KW-1185">Reference proteome</keyword>
<evidence type="ECO:0000313" key="2">
    <source>
        <dbReference type="Proteomes" id="UP000198736"/>
    </source>
</evidence>
<accession>A0A0S4LYB1</accession>
<name>A0A0S4LYB1_9BACT</name>
<proteinExistence type="predicted"/>
<dbReference type="Proteomes" id="UP000198736">
    <property type="component" value="Unassembled WGS sequence"/>
</dbReference>
<gene>
    <name evidence="1" type="ORF">COMA2_90149</name>
</gene>
<evidence type="ECO:0000313" key="1">
    <source>
        <dbReference type="EMBL" id="CUS39970.1"/>
    </source>
</evidence>
<sequence length="71" mass="7704">MPAERCVFALGFAAPSVDAGVRRARLAERAKRTRRGGAGENSSPFEHTEVILVLASNETAGRIFGMNWVFP</sequence>
<dbReference type="AlphaFoldDB" id="A0A0S4LYB1"/>
<organism evidence="1 2">
    <name type="scientific">Candidatus Nitrospira nitrificans</name>
    <dbReference type="NCBI Taxonomy" id="1742973"/>
    <lineage>
        <taxon>Bacteria</taxon>
        <taxon>Pseudomonadati</taxon>
        <taxon>Nitrospirota</taxon>
        <taxon>Nitrospiria</taxon>
        <taxon>Nitrospirales</taxon>
        <taxon>Nitrospiraceae</taxon>
        <taxon>Nitrospira</taxon>
    </lineage>
</organism>
<reference evidence="2" key="1">
    <citation type="submission" date="2015-10" db="EMBL/GenBank/DDBJ databases">
        <authorList>
            <person name="Luecker S."/>
            <person name="Luecker S."/>
        </authorList>
    </citation>
    <scope>NUCLEOTIDE SEQUENCE [LARGE SCALE GENOMIC DNA]</scope>
</reference>